<evidence type="ECO:0000256" key="1">
    <source>
        <dbReference type="SAM" id="Phobius"/>
    </source>
</evidence>
<feature type="transmembrane region" description="Helical" evidence="1">
    <location>
        <begin position="41"/>
        <end position="61"/>
    </location>
</feature>
<sequence>MKDSMDSKANPKECEPPFWADLSILFQHFSLQYKPTCEHSVINFVTRLLILSLFVGMIASVVGGLSAIPVFLLFGGITAAVIIYTTPLRKHGGKHAHGGKHSDKLSRDDKYAALRSVHGEHEDRGQLPYHTAPHLEPSGYIAPIKEHFVNGGAEKGSVQPTVSHLNAGPIGVEEVDGFPYAGPNLPDYTPPTSRNLFMNVLVDEQKYNPGRPAAAPVSDPTVKQTMDDYFRVQWFSDPTDVFGKNQGQRQFVTQPSTTVPNDQGSFADWLYKIPGKTCKEGGREACLAGSDGSAIPWLNQAS</sequence>
<keyword evidence="1" id="KW-0472">Membrane</keyword>
<dbReference type="AlphaFoldDB" id="A0A6C0IK43"/>
<evidence type="ECO:0000313" key="2">
    <source>
        <dbReference type="EMBL" id="QHT92257.1"/>
    </source>
</evidence>
<protein>
    <submittedName>
        <fullName evidence="2">Uncharacterized protein</fullName>
    </submittedName>
</protein>
<accession>A0A6C0IK43</accession>
<keyword evidence="1" id="KW-0812">Transmembrane</keyword>
<proteinExistence type="predicted"/>
<feature type="transmembrane region" description="Helical" evidence="1">
    <location>
        <begin position="67"/>
        <end position="85"/>
    </location>
</feature>
<keyword evidence="1" id="KW-1133">Transmembrane helix</keyword>
<reference evidence="2" key="1">
    <citation type="journal article" date="2020" name="Nature">
        <title>Giant virus diversity and host interactions through global metagenomics.</title>
        <authorList>
            <person name="Schulz F."/>
            <person name="Roux S."/>
            <person name="Paez-Espino D."/>
            <person name="Jungbluth S."/>
            <person name="Walsh D.A."/>
            <person name="Denef V.J."/>
            <person name="McMahon K.D."/>
            <person name="Konstantinidis K.T."/>
            <person name="Eloe-Fadrosh E.A."/>
            <person name="Kyrpides N.C."/>
            <person name="Woyke T."/>
        </authorList>
    </citation>
    <scope>NUCLEOTIDE SEQUENCE</scope>
    <source>
        <strain evidence="2">GVMAG-M-3300023184-88</strain>
    </source>
</reference>
<dbReference type="EMBL" id="MN740182">
    <property type="protein sequence ID" value="QHT92257.1"/>
    <property type="molecule type" value="Genomic_DNA"/>
</dbReference>
<organism evidence="2">
    <name type="scientific">viral metagenome</name>
    <dbReference type="NCBI Taxonomy" id="1070528"/>
    <lineage>
        <taxon>unclassified sequences</taxon>
        <taxon>metagenomes</taxon>
        <taxon>organismal metagenomes</taxon>
    </lineage>
</organism>
<name>A0A6C0IK43_9ZZZZ</name>